<dbReference type="Pfam" id="PF12686">
    <property type="entry name" value="DUF3800"/>
    <property type="match status" value="1"/>
</dbReference>
<evidence type="ECO:0000313" key="2">
    <source>
        <dbReference type="Proteomes" id="UP000503096"/>
    </source>
</evidence>
<reference evidence="1 2" key="1">
    <citation type="submission" date="2020-04" db="EMBL/GenBank/DDBJ databases">
        <title>Usitatibacter rugosus gen. nov., sp. nov. and Usitatibacter palustris sp. nov., novel members of Usitatibacteraceae fam. nov. within the order Nitrosomonadales isolated from soil.</title>
        <authorList>
            <person name="Huber K.J."/>
            <person name="Neumann-Schaal M."/>
            <person name="Geppert A."/>
            <person name="Luckner M."/>
            <person name="Wanner G."/>
            <person name="Overmann J."/>
        </authorList>
    </citation>
    <scope>NUCLEOTIDE SEQUENCE [LARGE SCALE GENOMIC DNA]</scope>
    <source>
        <strain evidence="1 2">Swamp67</strain>
    </source>
</reference>
<dbReference type="KEGG" id="upl:DSM104440_01906"/>
<dbReference type="AlphaFoldDB" id="A0A6M4H6F0"/>
<dbReference type="InParanoid" id="A0A6M4H6F0"/>
<keyword evidence="2" id="KW-1185">Reference proteome</keyword>
<dbReference type="Proteomes" id="UP000503096">
    <property type="component" value="Chromosome"/>
</dbReference>
<organism evidence="1 2">
    <name type="scientific">Usitatibacter palustris</name>
    <dbReference type="NCBI Taxonomy" id="2732487"/>
    <lineage>
        <taxon>Bacteria</taxon>
        <taxon>Pseudomonadati</taxon>
        <taxon>Pseudomonadota</taxon>
        <taxon>Betaproteobacteria</taxon>
        <taxon>Nitrosomonadales</taxon>
        <taxon>Usitatibacteraceae</taxon>
        <taxon>Usitatibacter</taxon>
    </lineage>
</organism>
<gene>
    <name evidence="1" type="ORF">DSM104440_01906</name>
</gene>
<dbReference type="EMBL" id="CP053073">
    <property type="protein sequence ID" value="QJR15090.1"/>
    <property type="molecule type" value="Genomic_DNA"/>
</dbReference>
<sequence>MAVHIEAYFDESGTDGKSRHLCVAGYIFDRDRCAEMTFKWSRMLSEFQLPYFRMSQCAPDPGNGPFARLSKAQRIDVATRAIDLIKSHAIQGVAVSVDKRFAHLIPTYGYYRSPYTFACWHVLMAVRRWMQKAHFKGDASYFFEDGHQSQGEAHRLMSAIFAEPLLKAAYRASSFGFGKKEEMRPLQCADIYAWHWSKRLKNLDRGISKHRADFNSLLDIAHLGSHYDEKMILSFPETIKQLHAYQLEVGRRYSGGFHAY</sequence>
<name>A0A6M4H6F0_9PROT</name>
<evidence type="ECO:0008006" key="3">
    <source>
        <dbReference type="Google" id="ProtNLM"/>
    </source>
</evidence>
<proteinExistence type="predicted"/>
<evidence type="ECO:0000313" key="1">
    <source>
        <dbReference type="EMBL" id="QJR15090.1"/>
    </source>
</evidence>
<dbReference type="InterPro" id="IPR024524">
    <property type="entry name" value="DUF3800"/>
</dbReference>
<protein>
    <recommendedName>
        <fullName evidence="3">DUF3800 domain-containing protein</fullName>
    </recommendedName>
</protein>
<accession>A0A6M4H6F0</accession>